<feature type="domain" description="PDZ" evidence="2">
    <location>
        <begin position="12"/>
        <end position="52"/>
    </location>
</feature>
<name>A0A645AXF2_9ZZZZ</name>
<dbReference type="Gene3D" id="3.20.20.70">
    <property type="entry name" value="Aldolase class I"/>
    <property type="match status" value="1"/>
</dbReference>
<dbReference type="Pfam" id="PF04459">
    <property type="entry name" value="DUF512"/>
    <property type="match status" value="1"/>
</dbReference>
<dbReference type="AlphaFoldDB" id="A0A645AXF2"/>
<dbReference type="SUPFAM" id="SSF50156">
    <property type="entry name" value="PDZ domain-like"/>
    <property type="match status" value="1"/>
</dbReference>
<proteinExistence type="predicted"/>
<gene>
    <name evidence="4" type="ORF">SDC9_103798</name>
</gene>
<dbReference type="InterPro" id="IPR007549">
    <property type="entry name" value="DUF512"/>
</dbReference>
<dbReference type="SUPFAM" id="SSF102114">
    <property type="entry name" value="Radical SAM enzymes"/>
    <property type="match status" value="1"/>
</dbReference>
<evidence type="ECO:0000313" key="4">
    <source>
        <dbReference type="EMBL" id="MPM56981.1"/>
    </source>
</evidence>
<feature type="domain" description="DUF512" evidence="1">
    <location>
        <begin position="227"/>
        <end position="427"/>
    </location>
</feature>
<dbReference type="Gene3D" id="2.30.42.10">
    <property type="match status" value="1"/>
</dbReference>
<dbReference type="EMBL" id="VSSQ01016029">
    <property type="protein sequence ID" value="MPM56981.1"/>
    <property type="molecule type" value="Genomic_DNA"/>
</dbReference>
<organism evidence="4">
    <name type="scientific">bioreactor metagenome</name>
    <dbReference type="NCBI Taxonomy" id="1076179"/>
    <lineage>
        <taxon>unclassified sequences</taxon>
        <taxon>metagenomes</taxon>
        <taxon>ecological metagenomes</taxon>
    </lineage>
</organism>
<evidence type="ECO:0000259" key="2">
    <source>
        <dbReference type="Pfam" id="PF17820"/>
    </source>
</evidence>
<evidence type="ECO:0000259" key="3">
    <source>
        <dbReference type="Pfam" id="PF19238"/>
    </source>
</evidence>
<dbReference type="InterPro" id="IPR013785">
    <property type="entry name" value="Aldolase_TIM"/>
</dbReference>
<dbReference type="InterPro" id="IPR041489">
    <property type="entry name" value="PDZ_6"/>
</dbReference>
<dbReference type="InterPro" id="IPR058240">
    <property type="entry name" value="rSAM_sf"/>
</dbReference>
<sequence>MENLNTGKKENVIISVEKGSIAEEIGIEPGDILVSINDKEILDVFDYRYMINDEYLEMVLKDKEGEEYIAEVDKDYDEDIGIVFESGLMDSAKSCSNKCIFCFIDQLPKGMRETLYFKDDDTRLSFLQGNYVTLTNMKDKDIDRIIYYHLSPINISVHATNPELRKMMLHNNKAGNILERMQRLANAGIELHLQVVLCKGVNDGAELDRTIGDIVKLFPQAESMSVVPVGLTKYRDGLFKQQPFTKEDAIRVLNQIEGWQNRNLETYGSRIVYAADEFYLKAERETPKPECYEDFPQFENGVGMLSLFKHEFYEMLPNIKDTTKKRTVSLATGVAAYGLMREISDKISEKCENININVYCIKNKFFGETITVSGLLTGGDIIEQLKDKELGDYLILPDSLLRNGETVLLDNVYVSDIEKELGVPIKIALNLAESLIDRIMNMEEN</sequence>
<dbReference type="InterPro" id="IPR045375">
    <property type="entry name" value="Put_radical_SAM-like_N"/>
</dbReference>
<dbReference type="Pfam" id="PF19238">
    <property type="entry name" value="Radical_SAM_2"/>
    <property type="match status" value="1"/>
</dbReference>
<feature type="domain" description="Putative radical SAM N-terminal" evidence="3">
    <location>
        <begin position="74"/>
        <end position="223"/>
    </location>
</feature>
<dbReference type="InterPro" id="IPR036034">
    <property type="entry name" value="PDZ_sf"/>
</dbReference>
<reference evidence="4" key="1">
    <citation type="submission" date="2019-08" db="EMBL/GenBank/DDBJ databases">
        <authorList>
            <person name="Kucharzyk K."/>
            <person name="Murdoch R.W."/>
            <person name="Higgins S."/>
            <person name="Loffler F."/>
        </authorList>
    </citation>
    <scope>NUCLEOTIDE SEQUENCE</scope>
</reference>
<evidence type="ECO:0000259" key="1">
    <source>
        <dbReference type="Pfam" id="PF04459"/>
    </source>
</evidence>
<protein>
    <recommendedName>
        <fullName evidence="5">PDZ domain-containing protein</fullName>
    </recommendedName>
</protein>
<comment type="caution">
    <text evidence="4">The sequence shown here is derived from an EMBL/GenBank/DDBJ whole genome shotgun (WGS) entry which is preliminary data.</text>
</comment>
<accession>A0A645AXF2</accession>
<dbReference type="Pfam" id="PF17820">
    <property type="entry name" value="PDZ_6"/>
    <property type="match status" value="1"/>
</dbReference>
<evidence type="ECO:0008006" key="5">
    <source>
        <dbReference type="Google" id="ProtNLM"/>
    </source>
</evidence>